<dbReference type="Proteomes" id="UP000050525">
    <property type="component" value="Unassembled WGS sequence"/>
</dbReference>
<evidence type="ECO:0000256" key="1">
    <source>
        <dbReference type="SAM" id="MobiDB-lite"/>
    </source>
</evidence>
<reference evidence="2 3" key="1">
    <citation type="journal article" date="2012" name="Genome Biol.">
        <title>Sequencing three crocodilian genomes to illuminate the evolution of archosaurs and amniotes.</title>
        <authorList>
            <person name="St John J.A."/>
            <person name="Braun E.L."/>
            <person name="Isberg S.R."/>
            <person name="Miles L.G."/>
            <person name="Chong A.Y."/>
            <person name="Gongora J."/>
            <person name="Dalzell P."/>
            <person name="Moran C."/>
            <person name="Bed'hom B."/>
            <person name="Abzhanov A."/>
            <person name="Burgess S.C."/>
            <person name="Cooksey A.M."/>
            <person name="Castoe T.A."/>
            <person name="Crawford N.G."/>
            <person name="Densmore L.D."/>
            <person name="Drew J.C."/>
            <person name="Edwards S.V."/>
            <person name="Faircloth B.C."/>
            <person name="Fujita M.K."/>
            <person name="Greenwold M.J."/>
            <person name="Hoffmann F.G."/>
            <person name="Howard J.M."/>
            <person name="Iguchi T."/>
            <person name="Janes D.E."/>
            <person name="Khan S.Y."/>
            <person name="Kohno S."/>
            <person name="de Koning A.J."/>
            <person name="Lance S.L."/>
            <person name="McCarthy F.M."/>
            <person name="McCormack J.E."/>
            <person name="Merchant M.E."/>
            <person name="Peterson D.G."/>
            <person name="Pollock D.D."/>
            <person name="Pourmand N."/>
            <person name="Raney B.J."/>
            <person name="Roessler K.A."/>
            <person name="Sanford J.R."/>
            <person name="Sawyer R.H."/>
            <person name="Schmidt C.J."/>
            <person name="Triplett E.W."/>
            <person name="Tuberville T.D."/>
            <person name="Venegas-Anaya M."/>
            <person name="Howard J.T."/>
            <person name="Jarvis E.D."/>
            <person name="Guillette L.J.Jr."/>
            <person name="Glenn T.C."/>
            <person name="Green R.E."/>
            <person name="Ray D.A."/>
        </authorList>
    </citation>
    <scope>NUCLEOTIDE SEQUENCE [LARGE SCALE GENOMIC DNA]</scope>
    <source>
        <strain evidence="2">KSC_2009_1</strain>
    </source>
</reference>
<proteinExistence type="predicted"/>
<name>A0A151PJ17_ALLMI</name>
<feature type="region of interest" description="Disordered" evidence="1">
    <location>
        <begin position="40"/>
        <end position="66"/>
    </location>
</feature>
<sequence length="66" mass="6875">MAAVDLPGLKHSSWGGERSSCCCNGVCLCHPLGLMRGPSKTAATREHQGLAWPGQQGITGESRGQP</sequence>
<protein>
    <submittedName>
        <fullName evidence="2">Uncharacterized protein</fullName>
    </submittedName>
</protein>
<comment type="caution">
    <text evidence="2">The sequence shown here is derived from an EMBL/GenBank/DDBJ whole genome shotgun (WGS) entry which is preliminary data.</text>
</comment>
<dbReference type="EMBL" id="AKHW03000109">
    <property type="protein sequence ID" value="KYO49106.1"/>
    <property type="molecule type" value="Genomic_DNA"/>
</dbReference>
<feature type="compositionally biased region" description="Polar residues" evidence="1">
    <location>
        <begin position="56"/>
        <end position="66"/>
    </location>
</feature>
<keyword evidence="3" id="KW-1185">Reference proteome</keyword>
<gene>
    <name evidence="2" type="ORF">Y1Q_0022126</name>
</gene>
<dbReference type="AlphaFoldDB" id="A0A151PJ17"/>
<organism evidence="2 3">
    <name type="scientific">Alligator mississippiensis</name>
    <name type="common">American alligator</name>
    <dbReference type="NCBI Taxonomy" id="8496"/>
    <lineage>
        <taxon>Eukaryota</taxon>
        <taxon>Metazoa</taxon>
        <taxon>Chordata</taxon>
        <taxon>Craniata</taxon>
        <taxon>Vertebrata</taxon>
        <taxon>Euteleostomi</taxon>
        <taxon>Archelosauria</taxon>
        <taxon>Archosauria</taxon>
        <taxon>Crocodylia</taxon>
        <taxon>Alligatoridae</taxon>
        <taxon>Alligatorinae</taxon>
        <taxon>Alligator</taxon>
    </lineage>
</organism>
<accession>A0A151PJ17</accession>
<evidence type="ECO:0000313" key="3">
    <source>
        <dbReference type="Proteomes" id="UP000050525"/>
    </source>
</evidence>
<evidence type="ECO:0000313" key="2">
    <source>
        <dbReference type="EMBL" id="KYO49106.1"/>
    </source>
</evidence>